<evidence type="ECO:0000259" key="2">
    <source>
        <dbReference type="PROSITE" id="PS51898"/>
    </source>
</evidence>
<dbReference type="InterPro" id="IPR011010">
    <property type="entry name" value="DNA_brk_join_enz"/>
</dbReference>
<dbReference type="RefSeq" id="WP_089401476.1">
    <property type="nucleotide sequence ID" value="NZ_FZOT01000023.1"/>
</dbReference>
<keyword evidence="4" id="KW-1185">Reference proteome</keyword>
<evidence type="ECO:0000256" key="1">
    <source>
        <dbReference type="ARBA" id="ARBA00023172"/>
    </source>
</evidence>
<accession>A0A239LKK1</accession>
<organism evidence="3 4">
    <name type="scientific">Noviherbaspirillum humi</name>
    <dbReference type="NCBI Taxonomy" id="1688639"/>
    <lineage>
        <taxon>Bacteria</taxon>
        <taxon>Pseudomonadati</taxon>
        <taxon>Pseudomonadota</taxon>
        <taxon>Betaproteobacteria</taxon>
        <taxon>Burkholderiales</taxon>
        <taxon>Oxalobacteraceae</taxon>
        <taxon>Noviherbaspirillum</taxon>
    </lineage>
</organism>
<keyword evidence="1" id="KW-0233">DNA recombination</keyword>
<protein>
    <submittedName>
        <fullName evidence="3">Site-specific recombinase XerD</fullName>
    </submittedName>
</protein>
<dbReference type="SUPFAM" id="SSF56349">
    <property type="entry name" value="DNA breaking-rejoining enzymes"/>
    <property type="match status" value="1"/>
</dbReference>
<proteinExistence type="predicted"/>
<dbReference type="AlphaFoldDB" id="A0A239LKK1"/>
<dbReference type="InterPro" id="IPR002104">
    <property type="entry name" value="Integrase_catalytic"/>
</dbReference>
<dbReference type="InterPro" id="IPR013762">
    <property type="entry name" value="Integrase-like_cat_sf"/>
</dbReference>
<dbReference type="EMBL" id="FZOT01000023">
    <property type="protein sequence ID" value="SNT30104.1"/>
    <property type="molecule type" value="Genomic_DNA"/>
</dbReference>
<dbReference type="Proteomes" id="UP000198284">
    <property type="component" value="Unassembled WGS sequence"/>
</dbReference>
<reference evidence="3 4" key="1">
    <citation type="submission" date="2017-06" db="EMBL/GenBank/DDBJ databases">
        <authorList>
            <person name="Kim H.J."/>
            <person name="Triplett B.A."/>
        </authorList>
    </citation>
    <scope>NUCLEOTIDE SEQUENCE [LARGE SCALE GENOMIC DNA]</scope>
    <source>
        <strain evidence="3 4">U15</strain>
    </source>
</reference>
<evidence type="ECO:0000313" key="4">
    <source>
        <dbReference type="Proteomes" id="UP000198284"/>
    </source>
</evidence>
<dbReference type="PROSITE" id="PS51898">
    <property type="entry name" value="TYR_RECOMBINASE"/>
    <property type="match status" value="1"/>
</dbReference>
<sequence length="349" mass="38966">MTLSLFDGADAISLEQRLRDCFDAWIAHRAQSNSRDRTQRALSEESAIVYREMWHAFVAFCVDRRMDLKDLREGDIDNFLISRGTGDHPTRPRVATKGDELSPRYARRFLTLIDRLTRFQAEMQGLPVNMAAHDMLQRPEYRYANASHKDPLPDYLNAAQAKRLIAYVTQLRGTDPALGPVTWKDVRDRTAVATMLGAGLAPGDVRAAQLDGVIIEGGRKAGLPWKLALPGNGNSPARETPIAEWAGRQLAFWLQVRREQNMPGDYLFPSTSSGRAWSHTGCFEATREVLLQAGLGSDAGGLFKLRHTFALRQLSKGKSEADVARWLGLLDVNGMSRYRGIVMSQVEVV</sequence>
<dbReference type="OrthoDB" id="9125502at2"/>
<dbReference type="GO" id="GO:0015074">
    <property type="term" value="P:DNA integration"/>
    <property type="evidence" value="ECO:0007669"/>
    <property type="project" value="InterPro"/>
</dbReference>
<evidence type="ECO:0000313" key="3">
    <source>
        <dbReference type="EMBL" id="SNT30104.1"/>
    </source>
</evidence>
<feature type="domain" description="Tyr recombinase" evidence="2">
    <location>
        <begin position="151"/>
        <end position="349"/>
    </location>
</feature>
<dbReference type="Gene3D" id="1.10.443.10">
    <property type="entry name" value="Intergrase catalytic core"/>
    <property type="match status" value="1"/>
</dbReference>
<name>A0A239LKK1_9BURK</name>
<dbReference type="GO" id="GO:0003677">
    <property type="term" value="F:DNA binding"/>
    <property type="evidence" value="ECO:0007669"/>
    <property type="project" value="InterPro"/>
</dbReference>
<dbReference type="GO" id="GO:0006310">
    <property type="term" value="P:DNA recombination"/>
    <property type="evidence" value="ECO:0007669"/>
    <property type="project" value="UniProtKB-KW"/>
</dbReference>
<gene>
    <name evidence="3" type="ORF">SAMN06265795_12327</name>
</gene>